<dbReference type="GO" id="GO:0043531">
    <property type="term" value="F:ADP binding"/>
    <property type="evidence" value="ECO:0007669"/>
    <property type="project" value="InterPro"/>
</dbReference>
<evidence type="ECO:0000259" key="9">
    <source>
        <dbReference type="Pfam" id="PF25019"/>
    </source>
</evidence>
<dbReference type="PANTHER" id="PTHR36766">
    <property type="entry name" value="PLANT BROAD-SPECTRUM MILDEW RESISTANCE PROTEIN RPW8"/>
    <property type="match status" value="1"/>
</dbReference>
<protein>
    <recommendedName>
        <fullName evidence="12">Disease resistance RPP13-like protein 1</fullName>
    </recommendedName>
</protein>
<dbReference type="InterPro" id="IPR056789">
    <property type="entry name" value="LRR_R13L1-DRL21"/>
</dbReference>
<evidence type="ECO:0008006" key="12">
    <source>
        <dbReference type="Google" id="ProtNLM"/>
    </source>
</evidence>
<evidence type="ECO:0000313" key="10">
    <source>
        <dbReference type="EMBL" id="KAG6625411.1"/>
    </source>
</evidence>
<evidence type="ECO:0000259" key="8">
    <source>
        <dbReference type="Pfam" id="PF23559"/>
    </source>
</evidence>
<evidence type="ECO:0000256" key="5">
    <source>
        <dbReference type="ARBA" id="ARBA00022840"/>
    </source>
</evidence>
<evidence type="ECO:0000259" key="7">
    <source>
        <dbReference type="Pfam" id="PF18052"/>
    </source>
</evidence>
<gene>
    <name evidence="10" type="ORF">CIPAW_16G094800</name>
</gene>
<keyword evidence="5" id="KW-0067">ATP-binding</keyword>
<dbReference type="Pfam" id="PF00931">
    <property type="entry name" value="NB-ARC"/>
    <property type="match status" value="1"/>
</dbReference>
<feature type="domain" description="Disease resistance N-terminal" evidence="7">
    <location>
        <begin position="9"/>
        <end position="98"/>
    </location>
</feature>
<dbReference type="EMBL" id="CM031824">
    <property type="protein sequence ID" value="KAG6625411.1"/>
    <property type="molecule type" value="Genomic_DNA"/>
</dbReference>
<dbReference type="PANTHER" id="PTHR36766:SF51">
    <property type="entry name" value="DISEASE RESISTANCE RPP13-LIKE PROTEIN 1"/>
    <property type="match status" value="1"/>
</dbReference>
<organism evidence="10 11">
    <name type="scientific">Carya illinoinensis</name>
    <name type="common">Pecan</name>
    <dbReference type="NCBI Taxonomy" id="32201"/>
    <lineage>
        <taxon>Eukaryota</taxon>
        <taxon>Viridiplantae</taxon>
        <taxon>Streptophyta</taxon>
        <taxon>Embryophyta</taxon>
        <taxon>Tracheophyta</taxon>
        <taxon>Spermatophyta</taxon>
        <taxon>Magnoliopsida</taxon>
        <taxon>eudicotyledons</taxon>
        <taxon>Gunneridae</taxon>
        <taxon>Pentapetalae</taxon>
        <taxon>rosids</taxon>
        <taxon>fabids</taxon>
        <taxon>Fagales</taxon>
        <taxon>Juglandaceae</taxon>
        <taxon>Carya</taxon>
    </lineage>
</organism>
<feature type="domain" description="NB-ARC" evidence="6">
    <location>
        <begin position="208"/>
        <end position="366"/>
    </location>
</feature>
<dbReference type="InterPro" id="IPR041118">
    <property type="entry name" value="Rx_N"/>
</dbReference>
<proteinExistence type="predicted"/>
<evidence type="ECO:0000256" key="4">
    <source>
        <dbReference type="ARBA" id="ARBA00022821"/>
    </source>
</evidence>
<dbReference type="GO" id="GO:0005524">
    <property type="term" value="F:ATP binding"/>
    <property type="evidence" value="ECO:0007669"/>
    <property type="project" value="UniProtKB-KW"/>
</dbReference>
<sequence>MVVGEIILAAFLQVLFDRLASRKLLKFASQLGVEKHLKNWDERLKRIKMVLEDANEKQDTRREVKAWLDDLTDLAYDVEDVLDEFFTEASQRQLIDESQASTSKVGNLLPSCFTSLSSTPSAVKIKIMMTAKITKINARLNDLMKQKETLKLNENVGGGPDIREEILLSTCPTTSTDTYGMLGREEDEELAVQLLLSDKYSDSAFTRVRVIPIHGMAGIGKTTLARSVYNNEKVQSFFRGKTAWVCVSEGFDNIETIAKSILPQMIPKITCNNKDSYWLQVKLQETLNGQRFLIVLDDIRDYDYCKWTALLAHFQVGAPGSCIIITTRNQEAASLMETEAETPSLKLDLLSDDACLSILAQHALNARDFSAHPKLKNISKDIVRKCGGLPLAVKTVGSLLRVNKDWEMVSSDKIWNILKKKGKIVPALKLSYQHLPSHLKRCFAYCSIFPKNYEFEEKQLVLLWMAEGLLDQPREGKTEMEELGRENFQNLLSRSFFQQSGREDKSRFLMHGLIRKLAKWAARDTCFRMKDHRVEDRDGKRSISKRARYSSWLGGTYDGIEKFEVVSKLRRLRTFIPLMLPSQGNCHLAHDVPLQLVKKLRRLRVLSFRGYCITELPDSIRDLKHLRYLDLSATLIESIPESITTLYNLQTLLLEKCIYLNKLPSMLENLVNLRHLNIQGAIHLEGMPMHIGKLTCLRTLSNMVVGRDSCSGLKELGSLPHLRGTLCISKLENVIKVEEAETANLNSKSKITGLSLEWSEDIDESKDRTRELEVLEKLKPRESLEELIIRCYGGANFPTWLSCPSFPDLVVLTIENCETCTSLPPIGQLSSLKVLSIIGMAKVENVGPQFFGNGAFESLEILHFEDMKEWKIWSPREGFPKLRELSLRSCPKLLRNIPSHLPSLKKAKIYGCGKLVISVSNFPDLCELEIEGSKGLVLKSVAEFSSLAIRSLSSSRLITPQILQGFDMQGLTKTEDLTISMSEESTHLWPDDMGSLQHFTLLRRLRINNCPKLVSLVPENVEEQLQQGGPSMLTEIEIKNCIALESLPKAMMYSTICLKLVRIVKCDLLEHIAIGQLPPTLERLEVSECRKLKFLLVDDDGKSCSSSTASLNLKIHYCPSLEYLTSSRELPTSLKCLELLRCPKLMSIANRLHPNSFLECIEVSYCQNLQSLPTGIHTLPTLHKIVIRDCPHLGFLSDQEWQLPANLRVLHISGCDQMRSLPIGIQNHTSLQKLTIHSCPDNVSFPGGGFPTNITSLSISYHKITDAQFGWGLKKLTFLNNLQISKCPHLVSFQEIMLPESLTSLTISDFPNLKHLSSKGFREIKALKELFISECGKFVSFSKDVLPASLLTLRISNCGKLESFPKNGVPLSLQQLYIFDCPLLERRYKNDQGREWRKISHVPFVEFDL</sequence>
<evidence type="ECO:0000313" key="11">
    <source>
        <dbReference type="Proteomes" id="UP000811609"/>
    </source>
</evidence>
<dbReference type="Pfam" id="PF18052">
    <property type="entry name" value="Rx_N"/>
    <property type="match status" value="1"/>
</dbReference>
<feature type="domain" description="R13L1/DRL21-like LRR repeat region" evidence="9">
    <location>
        <begin position="713"/>
        <end position="840"/>
    </location>
</feature>
<dbReference type="InterPro" id="IPR058922">
    <property type="entry name" value="WHD_DRP"/>
</dbReference>
<keyword evidence="11" id="KW-1185">Reference proteome</keyword>
<feature type="domain" description="Disease resistance protein winged helix" evidence="8">
    <location>
        <begin position="448"/>
        <end position="518"/>
    </location>
</feature>
<dbReference type="Pfam" id="PF23559">
    <property type="entry name" value="WHD_DRP"/>
    <property type="match status" value="1"/>
</dbReference>
<accession>A0A8T1N6C1</accession>
<keyword evidence="2" id="KW-0677">Repeat</keyword>
<reference evidence="10" key="1">
    <citation type="submission" date="2020-12" db="EMBL/GenBank/DDBJ databases">
        <title>WGS assembly of Carya illinoinensis cv. Pawnee.</title>
        <authorList>
            <person name="Platts A."/>
            <person name="Shu S."/>
            <person name="Wright S."/>
            <person name="Barry K."/>
            <person name="Edger P."/>
            <person name="Pires J.C."/>
            <person name="Schmutz J."/>
        </authorList>
    </citation>
    <scope>NUCLEOTIDE SEQUENCE</scope>
    <source>
        <tissue evidence="10">Leaf</tissue>
    </source>
</reference>
<name>A0A8T1N6C1_CARIL</name>
<dbReference type="GO" id="GO:0006952">
    <property type="term" value="P:defense response"/>
    <property type="evidence" value="ECO:0007669"/>
    <property type="project" value="UniProtKB-KW"/>
</dbReference>
<keyword evidence="4" id="KW-0611">Plant defense</keyword>
<keyword evidence="1" id="KW-0433">Leucine-rich repeat</keyword>
<evidence type="ECO:0000256" key="1">
    <source>
        <dbReference type="ARBA" id="ARBA00022614"/>
    </source>
</evidence>
<evidence type="ECO:0000256" key="2">
    <source>
        <dbReference type="ARBA" id="ARBA00022737"/>
    </source>
</evidence>
<dbReference type="InterPro" id="IPR002182">
    <property type="entry name" value="NB-ARC"/>
</dbReference>
<evidence type="ECO:0000256" key="3">
    <source>
        <dbReference type="ARBA" id="ARBA00022741"/>
    </source>
</evidence>
<comment type="caution">
    <text evidence="10">The sequence shown here is derived from an EMBL/GenBank/DDBJ whole genome shotgun (WGS) entry which is preliminary data.</text>
</comment>
<evidence type="ECO:0000259" key="6">
    <source>
        <dbReference type="Pfam" id="PF00931"/>
    </source>
</evidence>
<dbReference type="Proteomes" id="UP000811609">
    <property type="component" value="Chromosome 16"/>
</dbReference>
<dbReference type="Pfam" id="PF25019">
    <property type="entry name" value="LRR_R13L1-DRL21"/>
    <property type="match status" value="1"/>
</dbReference>
<keyword evidence="3" id="KW-0547">Nucleotide-binding</keyword>